<reference evidence="1 2" key="1">
    <citation type="submission" date="2007-10" db="EMBL/GenBank/DDBJ databases">
        <authorList>
            <person name="Wagner-Dobler I."/>
            <person name="Ferriera S."/>
            <person name="Johnson J."/>
            <person name="Kravitz S."/>
            <person name="Beeson K."/>
            <person name="Sutton G."/>
            <person name="Rogers Y.-H."/>
            <person name="Friedman R."/>
            <person name="Frazier M."/>
            <person name="Venter J.C."/>
        </authorList>
    </citation>
    <scope>NUCLEOTIDE SEQUENCE [LARGE SCALE GENOMIC DNA]</scope>
    <source>
        <strain evidence="1 2">DFL-43</strain>
    </source>
</reference>
<reference evidence="1 2" key="2">
    <citation type="submission" date="2012-06" db="EMBL/GenBank/DDBJ databases">
        <authorList>
            <person name="Fiebig A."/>
        </authorList>
    </citation>
    <scope>NUCLEOTIDE SEQUENCE [LARGE SCALE GENOMIC DNA]</scope>
    <source>
        <strain evidence="1 2">DFL-43</strain>
    </source>
</reference>
<gene>
    <name evidence="1" type="ORF">HPDFL43_21357</name>
</gene>
<accession>A9DGV3</accession>
<dbReference type="OrthoDB" id="7428628at2"/>
<organism evidence="1 2">
    <name type="scientific">Hoeflea phototrophica (strain DSM 17068 / NCIMB 14078 / DFL-43)</name>
    <dbReference type="NCBI Taxonomy" id="411684"/>
    <lineage>
        <taxon>Bacteria</taxon>
        <taxon>Pseudomonadati</taxon>
        <taxon>Pseudomonadota</taxon>
        <taxon>Alphaproteobacteria</taxon>
        <taxon>Hyphomicrobiales</taxon>
        <taxon>Rhizobiaceae</taxon>
        <taxon>Hoeflea</taxon>
    </lineage>
</organism>
<comment type="caution">
    <text evidence="1">The sequence shown here is derived from an EMBL/GenBank/DDBJ whole genome shotgun (WGS) entry which is preliminary data.</text>
</comment>
<proteinExistence type="predicted"/>
<dbReference type="AlphaFoldDB" id="A9DGV3"/>
<dbReference type="EMBL" id="ABIA03000001">
    <property type="protein sequence ID" value="EDQ31554.1"/>
    <property type="molecule type" value="Genomic_DNA"/>
</dbReference>
<dbReference type="InterPro" id="IPR041854">
    <property type="entry name" value="BFD-like_2Fe2S-bd_dom_sf"/>
</dbReference>
<dbReference type="eggNOG" id="COG2906">
    <property type="taxonomic scope" value="Bacteria"/>
</dbReference>
<keyword evidence="2" id="KW-1185">Reference proteome</keyword>
<evidence type="ECO:0000313" key="2">
    <source>
        <dbReference type="Proteomes" id="UP000004291"/>
    </source>
</evidence>
<sequence>MIVCQCNIITENDIRSVVDELLAKDAWQLITVGMVYHAMEKRGKCCGCFPNAIAVIVKCVEIWHRENATPEAEILQFVARTRDVLSEQETRRNEMRLAKSNMRAA</sequence>
<evidence type="ECO:0000313" key="1">
    <source>
        <dbReference type="EMBL" id="EDQ31554.1"/>
    </source>
</evidence>
<name>A9DGV3_HOEPD</name>
<dbReference type="STRING" id="411684.HPDFL43_21357"/>
<dbReference type="Proteomes" id="UP000004291">
    <property type="component" value="Chromosome"/>
</dbReference>
<dbReference type="HOGENOM" id="CLU_2002037_0_0_5"/>
<protein>
    <submittedName>
        <fullName evidence="1">BFD-like [2Fe-2S] binding domain protein</fullName>
    </submittedName>
</protein>
<dbReference type="Gene3D" id="1.10.10.1100">
    <property type="entry name" value="BFD-like [2Fe-2S]-binding domain"/>
    <property type="match status" value="1"/>
</dbReference>